<evidence type="ECO:0000259" key="5">
    <source>
        <dbReference type="PROSITE" id="PS50296"/>
    </source>
</evidence>
<evidence type="ECO:0000256" key="4">
    <source>
        <dbReference type="SAM" id="MobiDB-lite"/>
    </source>
</evidence>
<keyword evidence="6" id="KW-0396">Initiation factor</keyword>
<name>A0ABV4U8D2_9BACT</name>
<sequence>MGLFDGTSLERPVTCPVCHKPTDACTCPRNAAGEVTSPRDQPARVQREKRRGKWVTVVTGLDPHASDLPAMLKQFKQKCSAGGGLHPDGFEIQGDHRDLIVAELKKSGYPAKPSGG</sequence>
<dbReference type="Pfam" id="PF01253">
    <property type="entry name" value="SUI1"/>
    <property type="match status" value="1"/>
</dbReference>
<dbReference type="SUPFAM" id="SSF55159">
    <property type="entry name" value="eIF1-like"/>
    <property type="match status" value="1"/>
</dbReference>
<evidence type="ECO:0000256" key="2">
    <source>
        <dbReference type="ARBA" id="ARBA00022845"/>
    </source>
</evidence>
<dbReference type="InterPro" id="IPR036877">
    <property type="entry name" value="SUI1_dom_sf"/>
</dbReference>
<dbReference type="InterPro" id="IPR005872">
    <property type="entry name" value="SUI1_arc_bac"/>
</dbReference>
<dbReference type="PROSITE" id="PS50296">
    <property type="entry name" value="SUI1"/>
    <property type="match status" value="1"/>
</dbReference>
<evidence type="ECO:0000313" key="6">
    <source>
        <dbReference type="EMBL" id="MFA9479869.1"/>
    </source>
</evidence>
<dbReference type="GO" id="GO:0003743">
    <property type="term" value="F:translation initiation factor activity"/>
    <property type="evidence" value="ECO:0007669"/>
    <property type="project" value="UniProtKB-KW"/>
</dbReference>
<keyword evidence="2" id="KW-0810">Translation regulation</keyword>
<dbReference type="RefSeq" id="WP_425346792.1">
    <property type="nucleotide sequence ID" value="NZ_JBGUBD010000012.1"/>
</dbReference>
<comment type="similarity">
    <text evidence="1">Belongs to the SUI1 family.</text>
</comment>
<keyword evidence="3" id="KW-0648">Protein biosynthesis</keyword>
<reference evidence="6 7" key="1">
    <citation type="submission" date="2024-08" db="EMBL/GenBank/DDBJ databases">
        <title>Whole-genome sequencing of halo(alkali)philic microorganisms from hypersaline lakes.</title>
        <authorList>
            <person name="Sorokin D.Y."/>
            <person name="Merkel A.Y."/>
            <person name="Messina E."/>
            <person name="Yakimov M."/>
        </authorList>
    </citation>
    <scope>NUCLEOTIDE SEQUENCE [LARGE SCALE GENOMIC DNA]</scope>
    <source>
        <strain evidence="6 7">AB-hyl4</strain>
    </source>
</reference>
<proteinExistence type="inferred from homology"/>
<evidence type="ECO:0000256" key="1">
    <source>
        <dbReference type="ARBA" id="ARBA00005422"/>
    </source>
</evidence>
<protein>
    <submittedName>
        <fullName evidence="6">Translation initiation factor</fullName>
    </submittedName>
</protein>
<dbReference type="Gene3D" id="3.30.780.10">
    <property type="entry name" value="SUI1-like domain"/>
    <property type="match status" value="1"/>
</dbReference>
<dbReference type="CDD" id="cd11567">
    <property type="entry name" value="YciH_like"/>
    <property type="match status" value="1"/>
</dbReference>
<feature type="region of interest" description="Disordered" evidence="4">
    <location>
        <begin position="30"/>
        <end position="51"/>
    </location>
</feature>
<evidence type="ECO:0000256" key="3">
    <source>
        <dbReference type="ARBA" id="ARBA00022917"/>
    </source>
</evidence>
<keyword evidence="7" id="KW-1185">Reference proteome</keyword>
<dbReference type="EMBL" id="JBGUBD010000012">
    <property type="protein sequence ID" value="MFA9479869.1"/>
    <property type="molecule type" value="Genomic_DNA"/>
</dbReference>
<accession>A0ABV4U8D2</accession>
<organism evidence="6 7">
    <name type="scientific">Natronomicrosphaera hydrolytica</name>
    <dbReference type="NCBI Taxonomy" id="3242702"/>
    <lineage>
        <taxon>Bacteria</taxon>
        <taxon>Pseudomonadati</taxon>
        <taxon>Planctomycetota</taxon>
        <taxon>Phycisphaerae</taxon>
        <taxon>Phycisphaerales</taxon>
        <taxon>Phycisphaeraceae</taxon>
        <taxon>Natronomicrosphaera</taxon>
    </lineage>
</organism>
<dbReference type="PANTHER" id="PTHR12789">
    <property type="entry name" value="DENSITY-REGULATED PROTEIN HOMOLOG"/>
    <property type="match status" value="1"/>
</dbReference>
<comment type="caution">
    <text evidence="6">The sequence shown here is derived from an EMBL/GenBank/DDBJ whole genome shotgun (WGS) entry which is preliminary data.</text>
</comment>
<dbReference type="Proteomes" id="UP001575105">
    <property type="component" value="Unassembled WGS sequence"/>
</dbReference>
<gene>
    <name evidence="6" type="ORF">ACERK3_16420</name>
</gene>
<feature type="domain" description="SUI1" evidence="5">
    <location>
        <begin position="48"/>
        <end position="108"/>
    </location>
</feature>
<dbReference type="PANTHER" id="PTHR12789:SF0">
    <property type="entry name" value="DENSITY-REGULATED PROTEIN"/>
    <property type="match status" value="1"/>
</dbReference>
<dbReference type="InterPro" id="IPR050318">
    <property type="entry name" value="DENR/SUI1_TIF"/>
</dbReference>
<dbReference type="PIRSF" id="PIRSF037511">
    <property type="entry name" value="Transl_init_SUI1_pro"/>
    <property type="match status" value="1"/>
</dbReference>
<dbReference type="InterPro" id="IPR001950">
    <property type="entry name" value="SUI1"/>
</dbReference>
<evidence type="ECO:0000313" key="7">
    <source>
        <dbReference type="Proteomes" id="UP001575105"/>
    </source>
</evidence>